<dbReference type="Proteomes" id="UP000009026">
    <property type="component" value="Chromosome"/>
</dbReference>
<protein>
    <recommendedName>
        <fullName evidence="7">Deoxyribose-phosphate aldolase</fullName>
        <shortName evidence="7">DERA</shortName>
        <ecNumber evidence="7">4.1.2.4</ecNumber>
    </recommendedName>
    <alternativeName>
        <fullName evidence="7">2-deoxy-D-ribose 5-phosphate aldolase</fullName>
    </alternativeName>
    <alternativeName>
        <fullName evidence="7">Phosphodeoxyriboaldolase</fullName>
        <shortName evidence="7">Deoxyriboaldolase</shortName>
    </alternativeName>
</protein>
<comment type="catalytic activity">
    <reaction evidence="5 7">
        <text>2-deoxy-D-ribose 5-phosphate = D-glyceraldehyde 3-phosphate + acetaldehyde</text>
        <dbReference type="Rhea" id="RHEA:12821"/>
        <dbReference type="ChEBI" id="CHEBI:15343"/>
        <dbReference type="ChEBI" id="CHEBI:59776"/>
        <dbReference type="ChEBI" id="CHEBI:62877"/>
        <dbReference type="EC" id="4.1.2.4"/>
    </reaction>
</comment>
<organism evidence="8 9">
    <name type="scientific">Pseudomyxococcus hansupus</name>
    <dbReference type="NCBI Taxonomy" id="1297742"/>
    <lineage>
        <taxon>Bacteria</taxon>
        <taxon>Pseudomonadati</taxon>
        <taxon>Myxococcota</taxon>
        <taxon>Myxococcia</taxon>
        <taxon>Myxococcales</taxon>
        <taxon>Cystobacterineae</taxon>
        <taxon>Myxococcaceae</taxon>
        <taxon>Pseudomyxococcus</taxon>
    </lineage>
</organism>
<dbReference type="PANTHER" id="PTHR10889">
    <property type="entry name" value="DEOXYRIBOSE-PHOSPHATE ALDOLASE"/>
    <property type="match status" value="1"/>
</dbReference>
<dbReference type="UniPathway" id="UPA00002">
    <property type="reaction ID" value="UER00468"/>
</dbReference>
<comment type="similarity">
    <text evidence="1 7">Belongs to the DeoC/FbaB aldolase family. DeoC type 1 subfamily.</text>
</comment>
<evidence type="ECO:0000256" key="6">
    <source>
        <dbReference type="ARBA" id="ARBA00056337"/>
    </source>
</evidence>
<dbReference type="RefSeq" id="WP_002637912.1">
    <property type="nucleotide sequence ID" value="NZ_CP012109.1"/>
</dbReference>
<dbReference type="PATRIC" id="fig|1297742.4.peg.1211"/>
<accession>A0A0H4WLK9</accession>
<proteinExistence type="inferred from homology"/>
<dbReference type="EMBL" id="CP012109">
    <property type="protein sequence ID" value="AKQ64281.1"/>
    <property type="molecule type" value="Genomic_DNA"/>
</dbReference>
<dbReference type="GO" id="GO:0016052">
    <property type="term" value="P:carbohydrate catabolic process"/>
    <property type="evidence" value="ECO:0007669"/>
    <property type="project" value="TreeGrafter"/>
</dbReference>
<dbReference type="GO" id="GO:0006018">
    <property type="term" value="P:2-deoxyribose 1-phosphate catabolic process"/>
    <property type="evidence" value="ECO:0007669"/>
    <property type="project" value="UniProtKB-UniRule"/>
</dbReference>
<reference evidence="8 9" key="1">
    <citation type="journal article" date="2016" name="PLoS ONE">
        <title>Complete Genome Sequence and Comparative Genomics of a Novel Myxobacterium Myxococcus hansupus.</title>
        <authorList>
            <person name="Sharma G."/>
            <person name="Narwani T."/>
            <person name="Subramanian S."/>
        </authorList>
    </citation>
    <scope>NUCLEOTIDE SEQUENCE [LARGE SCALE GENOMIC DNA]</scope>
    <source>
        <strain evidence="9">mixupus</strain>
    </source>
</reference>
<dbReference type="AlphaFoldDB" id="A0A0H4WLK9"/>
<keyword evidence="4 7" id="KW-0704">Schiff base</keyword>
<keyword evidence="9" id="KW-1185">Reference proteome</keyword>
<dbReference type="InterPro" id="IPR011343">
    <property type="entry name" value="DeoC"/>
</dbReference>
<feature type="active site" description="Schiff-base intermediate with acetaldehyde" evidence="7">
    <location>
        <position position="204"/>
    </location>
</feature>
<feature type="active site" description="Proton donor/acceptor" evidence="7">
    <location>
        <position position="142"/>
    </location>
</feature>
<keyword evidence="2 7" id="KW-0963">Cytoplasm</keyword>
<dbReference type="InterPro" id="IPR028581">
    <property type="entry name" value="DeoC_typeI"/>
</dbReference>
<dbReference type="HAMAP" id="MF_00114">
    <property type="entry name" value="DeoC_type1"/>
    <property type="match status" value="1"/>
</dbReference>
<dbReference type="GO" id="GO:0005737">
    <property type="term" value="C:cytoplasm"/>
    <property type="evidence" value="ECO:0007669"/>
    <property type="project" value="UniProtKB-SubCell"/>
</dbReference>
<evidence type="ECO:0000256" key="2">
    <source>
        <dbReference type="ARBA" id="ARBA00022490"/>
    </source>
</evidence>
<dbReference type="PANTHER" id="PTHR10889:SF1">
    <property type="entry name" value="DEOXYRIBOSE-PHOSPHATE ALDOLASE"/>
    <property type="match status" value="1"/>
</dbReference>
<evidence type="ECO:0000256" key="4">
    <source>
        <dbReference type="ARBA" id="ARBA00023270"/>
    </source>
</evidence>
<dbReference type="InterPro" id="IPR002915">
    <property type="entry name" value="DeoC/FbaB/LacD_aldolase"/>
</dbReference>
<dbReference type="SMART" id="SM01133">
    <property type="entry name" value="DeoC"/>
    <property type="match status" value="1"/>
</dbReference>
<name>A0A0H4WLK9_9BACT</name>
<dbReference type="Gene3D" id="3.20.20.70">
    <property type="entry name" value="Aldolase class I"/>
    <property type="match status" value="1"/>
</dbReference>
<comment type="function">
    <text evidence="6 7">Catalyzes a reversible aldol reaction between acetaldehyde and D-glyceraldehyde 3-phosphate to generate 2-deoxy-D-ribose 5-phosphate.</text>
</comment>
<feature type="active site" description="Proton donor/acceptor" evidence="7">
    <location>
        <position position="233"/>
    </location>
</feature>
<evidence type="ECO:0000256" key="5">
    <source>
        <dbReference type="ARBA" id="ARBA00048791"/>
    </source>
</evidence>
<dbReference type="InterPro" id="IPR013785">
    <property type="entry name" value="Aldolase_TIM"/>
</dbReference>
<dbReference type="CDD" id="cd00959">
    <property type="entry name" value="DeoC"/>
    <property type="match status" value="1"/>
</dbReference>
<dbReference type="Pfam" id="PF01791">
    <property type="entry name" value="DeoC"/>
    <property type="match status" value="1"/>
</dbReference>
<dbReference type="NCBIfam" id="TIGR00126">
    <property type="entry name" value="deoC"/>
    <property type="match status" value="1"/>
</dbReference>
<dbReference type="OrthoDB" id="9774832at2"/>
<dbReference type="GO" id="GO:0009264">
    <property type="term" value="P:deoxyribonucleotide catabolic process"/>
    <property type="evidence" value="ECO:0007669"/>
    <property type="project" value="UniProtKB-UniRule"/>
</dbReference>
<dbReference type="KEGG" id="mym:A176_001193"/>
<dbReference type="STRING" id="1297742.A176_001193"/>
<keyword evidence="3 7" id="KW-0456">Lyase</keyword>
<dbReference type="GO" id="GO:0004139">
    <property type="term" value="F:deoxyribose-phosphate aldolase activity"/>
    <property type="evidence" value="ECO:0007669"/>
    <property type="project" value="UniProtKB-UniRule"/>
</dbReference>
<comment type="pathway">
    <text evidence="7">Carbohydrate degradation; 2-deoxy-D-ribose 1-phosphate degradation; D-glyceraldehyde 3-phosphate and acetaldehyde from 2-deoxy-alpha-D-ribose 1-phosphate: step 2/2.</text>
</comment>
<evidence type="ECO:0000256" key="7">
    <source>
        <dbReference type="HAMAP-Rule" id="MF_00114"/>
    </source>
</evidence>
<evidence type="ECO:0000313" key="9">
    <source>
        <dbReference type="Proteomes" id="UP000009026"/>
    </source>
</evidence>
<comment type="subcellular location">
    <subcellularLocation>
        <location evidence="7">Cytoplasm</location>
    </subcellularLocation>
</comment>
<dbReference type="eggNOG" id="COG0274">
    <property type="taxonomic scope" value="Bacteria"/>
</dbReference>
<evidence type="ECO:0000313" key="8">
    <source>
        <dbReference type="EMBL" id="AKQ64281.1"/>
    </source>
</evidence>
<evidence type="ECO:0000256" key="3">
    <source>
        <dbReference type="ARBA" id="ARBA00023239"/>
    </source>
</evidence>
<sequence length="273" mass="28158">MSDSEDLFHFVEDIADQARRKLQAWKEGQSPGAQAPAAGPSTARVNLDTVRSPADLAPYIDHTLLKPEARAEDVVKVAEEARQYGFATVCVNSTHVGTAARVLAGTSTVPIAVVGFPLGASLPAAKAFEARESIRAGAREIDMVLNIGALKAQDYALVHQDIAAVVEACGPVPLKVILETAMLTDEEKVIACSLAKAAGAAFVKTSTGFGPGGATEADVALMRRVVGDTVGVKASGGVRSADDAMKMLRAGANRLGASASVAIVSGQTSTAKY</sequence>
<evidence type="ECO:0000256" key="1">
    <source>
        <dbReference type="ARBA" id="ARBA00010936"/>
    </source>
</evidence>
<dbReference type="FunFam" id="3.20.20.70:FF:000044">
    <property type="entry name" value="Deoxyribose-phosphate aldolase"/>
    <property type="match status" value="1"/>
</dbReference>
<dbReference type="SUPFAM" id="SSF51569">
    <property type="entry name" value="Aldolase"/>
    <property type="match status" value="1"/>
</dbReference>
<gene>
    <name evidence="7" type="primary">deoC</name>
    <name evidence="8" type="ORF">A176_001193</name>
</gene>
<dbReference type="EC" id="4.1.2.4" evidence="7"/>